<dbReference type="GO" id="GO:0016787">
    <property type="term" value="F:hydrolase activity"/>
    <property type="evidence" value="ECO:0007669"/>
    <property type="project" value="UniProtKB-KW"/>
</dbReference>
<dbReference type="InterPro" id="IPR049492">
    <property type="entry name" value="BD-FAE-like_dom"/>
</dbReference>
<dbReference type="EMBL" id="JAESIY010000010">
    <property type="protein sequence ID" value="MBL3658016.1"/>
    <property type="molecule type" value="Genomic_DNA"/>
</dbReference>
<dbReference type="Gene3D" id="3.40.50.1820">
    <property type="entry name" value="alpha/beta hydrolase"/>
    <property type="match status" value="1"/>
</dbReference>
<reference evidence="4" key="1">
    <citation type="submission" date="2021-01" db="EMBL/GenBank/DDBJ databases">
        <title>Fulvivirga kasyanovii gen. nov., sp nov., a novel member of the phylum Bacteroidetes isolated from seawater in a mussel farm.</title>
        <authorList>
            <person name="Zhao L.-H."/>
            <person name="Wang Z.-J."/>
        </authorList>
    </citation>
    <scope>NUCLEOTIDE SEQUENCE</scope>
    <source>
        <strain evidence="4">2943</strain>
    </source>
</reference>
<gene>
    <name evidence="4" type="ORF">JL102_17830</name>
</gene>
<evidence type="ECO:0000256" key="2">
    <source>
        <dbReference type="SAM" id="SignalP"/>
    </source>
</evidence>
<organism evidence="4 5">
    <name type="scientific">Fulvivirga sediminis</name>
    <dbReference type="NCBI Taxonomy" id="2803949"/>
    <lineage>
        <taxon>Bacteria</taxon>
        <taxon>Pseudomonadati</taxon>
        <taxon>Bacteroidota</taxon>
        <taxon>Cytophagia</taxon>
        <taxon>Cytophagales</taxon>
        <taxon>Fulvivirgaceae</taxon>
        <taxon>Fulvivirga</taxon>
    </lineage>
</organism>
<dbReference type="PANTHER" id="PTHR48081:SF6">
    <property type="entry name" value="PEPTIDASE S9 PROLYL OLIGOPEPTIDASE CATALYTIC DOMAIN-CONTAINING PROTEIN"/>
    <property type="match status" value="1"/>
</dbReference>
<comment type="caution">
    <text evidence="4">The sequence shown here is derived from an EMBL/GenBank/DDBJ whole genome shotgun (WGS) entry which is preliminary data.</text>
</comment>
<dbReference type="PANTHER" id="PTHR48081">
    <property type="entry name" value="AB HYDROLASE SUPERFAMILY PROTEIN C4A8.06C"/>
    <property type="match status" value="1"/>
</dbReference>
<evidence type="ECO:0000259" key="3">
    <source>
        <dbReference type="Pfam" id="PF20434"/>
    </source>
</evidence>
<dbReference type="RefSeq" id="WP_202245809.1">
    <property type="nucleotide sequence ID" value="NZ_JAESIY010000010.1"/>
</dbReference>
<dbReference type="AlphaFoldDB" id="A0A937K1Z3"/>
<feature type="signal peptide" evidence="2">
    <location>
        <begin position="1"/>
        <end position="18"/>
    </location>
</feature>
<proteinExistence type="predicted"/>
<dbReference type="Pfam" id="PF20434">
    <property type="entry name" value="BD-FAE"/>
    <property type="match status" value="1"/>
</dbReference>
<dbReference type="InterPro" id="IPR050300">
    <property type="entry name" value="GDXG_lipolytic_enzyme"/>
</dbReference>
<evidence type="ECO:0000256" key="1">
    <source>
        <dbReference type="ARBA" id="ARBA00022801"/>
    </source>
</evidence>
<keyword evidence="1 4" id="KW-0378">Hydrolase</keyword>
<dbReference type="Proteomes" id="UP000659388">
    <property type="component" value="Unassembled WGS sequence"/>
</dbReference>
<evidence type="ECO:0000313" key="4">
    <source>
        <dbReference type="EMBL" id="MBL3658016.1"/>
    </source>
</evidence>
<evidence type="ECO:0000313" key="5">
    <source>
        <dbReference type="Proteomes" id="UP000659388"/>
    </source>
</evidence>
<feature type="domain" description="BD-FAE-like" evidence="3">
    <location>
        <begin position="49"/>
        <end position="245"/>
    </location>
</feature>
<keyword evidence="2" id="KW-0732">Signal</keyword>
<dbReference type="SUPFAM" id="SSF53474">
    <property type="entry name" value="alpha/beta-Hydrolases"/>
    <property type="match status" value="1"/>
</dbReference>
<keyword evidence="5" id="KW-1185">Reference proteome</keyword>
<feature type="chain" id="PRO_5037106777" evidence="2">
    <location>
        <begin position="19"/>
        <end position="296"/>
    </location>
</feature>
<sequence>MKKVYILFLLLIAMNSYAQEQEPLEIALYPEGTPNALGNKTKDIPMLYYYPSAYEGVLKTAVVICPGGGYTHLAIEKEGFKMAQWFNSFGVSAIVLKYRLGGDGYKNPVPLQDVQQALRVVRSKAEEWHIATEKVGVMGFSAGGHLASTVATHWDLGDPLAKDQLQRLSCRPDFVILGYPVVTMEDDFTHKGSKKALLGDEPDADLVKKLSNETQINEKTPPAFIFHTYEDGAVPVQNSLQFYSAMVAAGVPGELHIYQKGGHGLGFGPESSSYFTWRETCSRWLENINMVDGAIE</sequence>
<name>A0A937K1Z3_9BACT</name>
<dbReference type="InterPro" id="IPR029058">
    <property type="entry name" value="AB_hydrolase_fold"/>
</dbReference>
<accession>A0A937K1Z3</accession>
<protein>
    <submittedName>
        <fullName evidence="4">Alpha/beta hydrolase</fullName>
    </submittedName>
</protein>